<feature type="compositionally biased region" description="Acidic residues" evidence="1">
    <location>
        <begin position="241"/>
        <end position="255"/>
    </location>
</feature>
<protein>
    <submittedName>
        <fullName evidence="2">Uncharacterized protein</fullName>
    </submittedName>
</protein>
<proteinExistence type="predicted"/>
<evidence type="ECO:0000313" key="2">
    <source>
        <dbReference type="EMBL" id="DAE08395.1"/>
    </source>
</evidence>
<accession>A0A8S5PPG1</accession>
<dbReference type="EMBL" id="BK015468">
    <property type="protein sequence ID" value="DAE08395.1"/>
    <property type="molecule type" value="Genomic_DNA"/>
</dbReference>
<sequence length="280" mass="31181">MFNSAIQTLSEMAIADNGTKIPQTTKVSVVEEVKSLLDGLATIPVSECKFTAEMVPVRESKRFGKYLIEMEDLSRYMITNGLSSVTEAIGSILECNGLKGQYHNTALIIDEASILDEMSTLGIGTDDNLSKWHDAGLGKGLWGDQANVMTYRKFANTKQMMDTFTGKYGIQLIKKNYNVGLAEAAEQEDVQLKVEPTDQVIHEKPVEAKKLSKADKKFIADDIESEELGDELDDMMGFGDVENDDSDSDLEEFQESVDPHQKHLQYLRDIASGKYDKDLM</sequence>
<name>A0A8S5PPG1_9CAUD</name>
<feature type="region of interest" description="Disordered" evidence="1">
    <location>
        <begin position="233"/>
        <end position="258"/>
    </location>
</feature>
<organism evidence="2">
    <name type="scientific">Podoviridae sp. ctOAf25</name>
    <dbReference type="NCBI Taxonomy" id="2825245"/>
    <lineage>
        <taxon>Viruses</taxon>
        <taxon>Duplodnaviria</taxon>
        <taxon>Heunggongvirae</taxon>
        <taxon>Uroviricota</taxon>
        <taxon>Caudoviricetes</taxon>
    </lineage>
</organism>
<reference evidence="2" key="1">
    <citation type="journal article" date="2021" name="Proc. Natl. Acad. Sci. U.S.A.">
        <title>A Catalog of Tens of Thousands of Viruses from Human Metagenomes Reveals Hidden Associations with Chronic Diseases.</title>
        <authorList>
            <person name="Tisza M.J."/>
            <person name="Buck C.B."/>
        </authorList>
    </citation>
    <scope>NUCLEOTIDE SEQUENCE</scope>
    <source>
        <strain evidence="2">CtOAf25</strain>
    </source>
</reference>
<evidence type="ECO:0000256" key="1">
    <source>
        <dbReference type="SAM" id="MobiDB-lite"/>
    </source>
</evidence>